<gene>
    <name evidence="1" type="ORF">S12H4_39958</name>
</gene>
<comment type="caution">
    <text evidence="1">The sequence shown here is derived from an EMBL/GenBank/DDBJ whole genome shotgun (WGS) entry which is preliminary data.</text>
</comment>
<proteinExistence type="predicted"/>
<organism evidence="1">
    <name type="scientific">marine sediment metagenome</name>
    <dbReference type="NCBI Taxonomy" id="412755"/>
    <lineage>
        <taxon>unclassified sequences</taxon>
        <taxon>metagenomes</taxon>
        <taxon>ecological metagenomes</taxon>
    </lineage>
</organism>
<name>X1TPM3_9ZZZZ</name>
<reference evidence="1" key="1">
    <citation type="journal article" date="2014" name="Front. Microbiol.">
        <title>High frequency of phylogenetically diverse reductive dehalogenase-homologous genes in deep subseafloor sedimentary metagenomes.</title>
        <authorList>
            <person name="Kawai M."/>
            <person name="Futagami T."/>
            <person name="Toyoda A."/>
            <person name="Takaki Y."/>
            <person name="Nishi S."/>
            <person name="Hori S."/>
            <person name="Arai W."/>
            <person name="Tsubouchi T."/>
            <person name="Morono Y."/>
            <person name="Uchiyama I."/>
            <person name="Ito T."/>
            <person name="Fujiyama A."/>
            <person name="Inagaki F."/>
            <person name="Takami H."/>
        </authorList>
    </citation>
    <scope>NUCLEOTIDE SEQUENCE</scope>
    <source>
        <strain evidence="1">Expedition CK06-06</strain>
    </source>
</reference>
<feature type="non-terminal residue" evidence="1">
    <location>
        <position position="141"/>
    </location>
</feature>
<dbReference type="AlphaFoldDB" id="X1TPM3"/>
<accession>X1TPM3</accession>
<sequence length="141" mass="15119">MNKKLVILVLVILLIVVSISLISFASAASSDSYSINSYHTGLSGEKANTSSFDLRATTTYQQPGDDKASSESYSLSAGWLGYFITEYLSADLNITFIVPVKTCEGPNAECPEPDSPANCFYTNSSGSGVWPGPSCYIYAEE</sequence>
<protein>
    <submittedName>
        <fullName evidence="1">Uncharacterized protein</fullName>
    </submittedName>
</protein>
<dbReference type="EMBL" id="BARW01024209">
    <property type="protein sequence ID" value="GAI89500.1"/>
    <property type="molecule type" value="Genomic_DNA"/>
</dbReference>
<evidence type="ECO:0000313" key="1">
    <source>
        <dbReference type="EMBL" id="GAI89500.1"/>
    </source>
</evidence>